<dbReference type="PROSITE" id="PS50404">
    <property type="entry name" value="GST_NTER"/>
    <property type="match status" value="1"/>
</dbReference>
<feature type="domain" description="GST N-terminal" evidence="5">
    <location>
        <begin position="1"/>
        <end position="83"/>
    </location>
</feature>
<comment type="similarity">
    <text evidence="1">Belongs to the GST superfamily.</text>
</comment>
<dbReference type="GO" id="GO:0005737">
    <property type="term" value="C:cytoplasm"/>
    <property type="evidence" value="ECO:0007669"/>
    <property type="project" value="TreeGrafter"/>
</dbReference>
<dbReference type="InterPro" id="IPR036282">
    <property type="entry name" value="Glutathione-S-Trfase_C_sf"/>
</dbReference>
<dbReference type="GeneID" id="20342860"/>
<protein>
    <recommendedName>
        <fullName evidence="2">glutathione transferase</fullName>
        <ecNumber evidence="2">2.5.1.18</ecNumber>
    </recommendedName>
</protein>
<evidence type="ECO:0000256" key="1">
    <source>
        <dbReference type="ARBA" id="ARBA00007409"/>
    </source>
</evidence>
<dbReference type="InterPro" id="IPR034345">
    <property type="entry name" value="Gtt2-like_N"/>
</dbReference>
<dbReference type="STRING" id="644352.J3NM98"/>
<dbReference type="AlphaFoldDB" id="J3NM98"/>
<feature type="domain" description="GST C-terminal" evidence="6">
    <location>
        <begin position="90"/>
        <end position="219"/>
    </location>
</feature>
<dbReference type="GO" id="GO:0043295">
    <property type="term" value="F:glutathione binding"/>
    <property type="evidence" value="ECO:0007669"/>
    <property type="project" value="TreeGrafter"/>
</dbReference>
<reference evidence="7" key="2">
    <citation type="submission" date="2010-07" db="EMBL/GenBank/DDBJ databases">
        <authorList>
            <consortium name="The Broad Institute Genome Sequencing Platform"/>
            <consortium name="Broad Institute Genome Sequencing Center for Infectious Disease"/>
            <person name="Ma L.-J."/>
            <person name="Dead R."/>
            <person name="Young S."/>
            <person name="Zeng Q."/>
            <person name="Koehrsen M."/>
            <person name="Alvarado L."/>
            <person name="Berlin A."/>
            <person name="Chapman S.B."/>
            <person name="Chen Z."/>
            <person name="Freedman E."/>
            <person name="Gellesch M."/>
            <person name="Goldberg J."/>
            <person name="Griggs A."/>
            <person name="Gujja S."/>
            <person name="Heilman E.R."/>
            <person name="Heiman D."/>
            <person name="Hepburn T."/>
            <person name="Howarth C."/>
            <person name="Jen D."/>
            <person name="Larson L."/>
            <person name="Mehta T."/>
            <person name="Neiman D."/>
            <person name="Pearson M."/>
            <person name="Roberts A."/>
            <person name="Saif S."/>
            <person name="Shea T."/>
            <person name="Shenoy N."/>
            <person name="Sisk P."/>
            <person name="Stolte C."/>
            <person name="Sykes S."/>
            <person name="Walk T."/>
            <person name="White J."/>
            <person name="Yandava C."/>
            <person name="Haas B."/>
            <person name="Nusbaum C."/>
            <person name="Birren B."/>
        </authorList>
    </citation>
    <scope>NUCLEOTIDE SEQUENCE</scope>
    <source>
        <strain evidence="7">R3-111a-1</strain>
    </source>
</reference>
<dbReference type="EMBL" id="GL385395">
    <property type="protein sequence ID" value="EJT82429.1"/>
    <property type="molecule type" value="Genomic_DNA"/>
</dbReference>
<dbReference type="SFLD" id="SFLDS00019">
    <property type="entry name" value="Glutathione_Transferase_(cytos"/>
    <property type="match status" value="1"/>
</dbReference>
<evidence type="ECO:0000313" key="7">
    <source>
        <dbReference type="EMBL" id="EJT82429.1"/>
    </source>
</evidence>
<evidence type="ECO:0000256" key="4">
    <source>
        <dbReference type="ARBA" id="ARBA00047960"/>
    </source>
</evidence>
<evidence type="ECO:0000313" key="9">
    <source>
        <dbReference type="Proteomes" id="UP000006039"/>
    </source>
</evidence>
<reference evidence="9" key="1">
    <citation type="submission" date="2010-07" db="EMBL/GenBank/DDBJ databases">
        <title>The genome sequence of Gaeumannomyces graminis var. tritici strain R3-111a-1.</title>
        <authorList>
            <consortium name="The Broad Institute Genome Sequencing Platform"/>
            <person name="Ma L.-J."/>
            <person name="Dead R."/>
            <person name="Young S."/>
            <person name="Zeng Q."/>
            <person name="Koehrsen M."/>
            <person name="Alvarado L."/>
            <person name="Berlin A."/>
            <person name="Chapman S.B."/>
            <person name="Chen Z."/>
            <person name="Freedman E."/>
            <person name="Gellesch M."/>
            <person name="Goldberg J."/>
            <person name="Griggs A."/>
            <person name="Gujja S."/>
            <person name="Heilman E.R."/>
            <person name="Heiman D."/>
            <person name="Hepburn T."/>
            <person name="Howarth C."/>
            <person name="Jen D."/>
            <person name="Larson L."/>
            <person name="Mehta T."/>
            <person name="Neiman D."/>
            <person name="Pearson M."/>
            <person name="Roberts A."/>
            <person name="Saif S."/>
            <person name="Shea T."/>
            <person name="Shenoy N."/>
            <person name="Sisk P."/>
            <person name="Stolte C."/>
            <person name="Sykes S."/>
            <person name="Walk T."/>
            <person name="White J."/>
            <person name="Yandava C."/>
            <person name="Haas B."/>
            <person name="Nusbaum C."/>
            <person name="Birren B."/>
        </authorList>
    </citation>
    <scope>NUCLEOTIDE SEQUENCE [LARGE SCALE GENOMIC DNA]</scope>
    <source>
        <strain evidence="9">R3-111a-1</strain>
    </source>
</reference>
<evidence type="ECO:0000256" key="3">
    <source>
        <dbReference type="ARBA" id="ARBA00022679"/>
    </source>
</evidence>
<dbReference type="InterPro" id="IPR036249">
    <property type="entry name" value="Thioredoxin-like_sf"/>
</dbReference>
<dbReference type="Pfam" id="PF00043">
    <property type="entry name" value="GST_C"/>
    <property type="match status" value="1"/>
</dbReference>
<dbReference type="Proteomes" id="UP000006039">
    <property type="component" value="Unassembled WGS sequence"/>
</dbReference>
<reference evidence="8" key="4">
    <citation type="journal article" date="2015" name="G3 (Bethesda)">
        <title>Genome sequences of three phytopathogenic species of the Magnaporthaceae family of fungi.</title>
        <authorList>
            <person name="Okagaki L.H."/>
            <person name="Nunes C.C."/>
            <person name="Sailsbery J."/>
            <person name="Clay B."/>
            <person name="Brown D."/>
            <person name="John T."/>
            <person name="Oh Y."/>
            <person name="Young N."/>
            <person name="Fitzgerald M."/>
            <person name="Haas B.J."/>
            <person name="Zeng Q."/>
            <person name="Young S."/>
            <person name="Adiconis X."/>
            <person name="Fan L."/>
            <person name="Levin J.Z."/>
            <person name="Mitchell T.K."/>
            <person name="Okubara P.A."/>
            <person name="Farman M.L."/>
            <person name="Kohn L.M."/>
            <person name="Birren B."/>
            <person name="Ma L.-J."/>
            <person name="Dean R.A."/>
        </authorList>
    </citation>
    <scope>NUCLEOTIDE SEQUENCE</scope>
    <source>
        <strain evidence="8">R3-111a-1</strain>
    </source>
</reference>
<dbReference type="InterPro" id="IPR004046">
    <property type="entry name" value="GST_C"/>
</dbReference>
<dbReference type="FunCoup" id="J3NM98">
    <property type="interactions" value="513"/>
</dbReference>
<dbReference type="RefSeq" id="XP_009218438.1">
    <property type="nucleotide sequence ID" value="XM_009220174.1"/>
</dbReference>
<dbReference type="Pfam" id="PF13409">
    <property type="entry name" value="GST_N_2"/>
    <property type="match status" value="1"/>
</dbReference>
<dbReference type="Gene3D" id="1.20.1050.10">
    <property type="match status" value="1"/>
</dbReference>
<proteinExistence type="inferred from homology"/>
<reference evidence="8" key="5">
    <citation type="submission" date="2018-04" db="UniProtKB">
        <authorList>
            <consortium name="EnsemblFungi"/>
        </authorList>
    </citation>
    <scope>IDENTIFICATION</scope>
    <source>
        <strain evidence="8">R3-111a-1</strain>
    </source>
</reference>
<keyword evidence="9" id="KW-1185">Reference proteome</keyword>
<dbReference type="SUPFAM" id="SSF52833">
    <property type="entry name" value="Thioredoxin-like"/>
    <property type="match status" value="1"/>
</dbReference>
<dbReference type="OrthoDB" id="2309723at2759"/>
<dbReference type="Gene3D" id="3.40.30.10">
    <property type="entry name" value="Glutaredoxin"/>
    <property type="match status" value="1"/>
</dbReference>
<gene>
    <name evidence="8" type="primary">20342860</name>
    <name evidence="7" type="ORF">GGTG_02402</name>
</gene>
<dbReference type="EC" id="2.5.1.18" evidence="2"/>
<name>J3NM98_GAET3</name>
<reference evidence="7" key="3">
    <citation type="submission" date="2010-09" db="EMBL/GenBank/DDBJ databases">
        <title>Annotation of Gaeumannomyces graminis var. tritici R3-111a-1.</title>
        <authorList>
            <consortium name="The Broad Institute Genome Sequencing Platform"/>
            <person name="Ma L.-J."/>
            <person name="Dead R."/>
            <person name="Young S.K."/>
            <person name="Zeng Q."/>
            <person name="Gargeya S."/>
            <person name="Fitzgerald M."/>
            <person name="Haas B."/>
            <person name="Abouelleil A."/>
            <person name="Alvarado L."/>
            <person name="Arachchi H.M."/>
            <person name="Berlin A."/>
            <person name="Brown A."/>
            <person name="Chapman S.B."/>
            <person name="Chen Z."/>
            <person name="Dunbar C."/>
            <person name="Freedman E."/>
            <person name="Gearin G."/>
            <person name="Gellesch M."/>
            <person name="Goldberg J."/>
            <person name="Griggs A."/>
            <person name="Gujja S."/>
            <person name="Heiman D."/>
            <person name="Howarth C."/>
            <person name="Larson L."/>
            <person name="Lui A."/>
            <person name="MacDonald P.J.P."/>
            <person name="Mehta T."/>
            <person name="Montmayeur A."/>
            <person name="Murphy C."/>
            <person name="Neiman D."/>
            <person name="Pearson M."/>
            <person name="Priest M."/>
            <person name="Roberts A."/>
            <person name="Saif S."/>
            <person name="Shea T."/>
            <person name="Shenoy N."/>
            <person name="Sisk P."/>
            <person name="Stolte C."/>
            <person name="Sykes S."/>
            <person name="Yandava C."/>
            <person name="Wortman J."/>
            <person name="Nusbaum C."/>
            <person name="Birren B."/>
        </authorList>
    </citation>
    <scope>NUCLEOTIDE SEQUENCE</scope>
    <source>
        <strain evidence="7">R3-111a-1</strain>
    </source>
</reference>
<dbReference type="PANTHER" id="PTHR43900:SF97">
    <property type="entry name" value="GLUTATHIONE TRANSFERASE"/>
    <property type="match status" value="1"/>
</dbReference>
<dbReference type="GO" id="GO:0004364">
    <property type="term" value="F:glutathione transferase activity"/>
    <property type="evidence" value="ECO:0007669"/>
    <property type="project" value="UniProtKB-EC"/>
</dbReference>
<evidence type="ECO:0000259" key="6">
    <source>
        <dbReference type="PROSITE" id="PS50405"/>
    </source>
</evidence>
<dbReference type="VEuPathDB" id="FungiDB:GGTG_02402"/>
<dbReference type="eggNOG" id="KOG0867">
    <property type="taxonomic scope" value="Eukaryota"/>
</dbReference>
<accession>J3NM98</accession>
<dbReference type="CDD" id="cd03051">
    <property type="entry name" value="GST_N_GTT2_like"/>
    <property type="match status" value="1"/>
</dbReference>
<dbReference type="PROSITE" id="PS50405">
    <property type="entry name" value="GST_CTER"/>
    <property type="match status" value="1"/>
</dbReference>
<dbReference type="SUPFAM" id="SSF47616">
    <property type="entry name" value="GST C-terminal domain-like"/>
    <property type="match status" value="1"/>
</dbReference>
<organism evidence="7">
    <name type="scientific">Gaeumannomyces tritici (strain R3-111a-1)</name>
    <name type="common">Wheat and barley take-all root rot fungus</name>
    <name type="synonym">Gaeumannomyces graminis var. tritici</name>
    <dbReference type="NCBI Taxonomy" id="644352"/>
    <lineage>
        <taxon>Eukaryota</taxon>
        <taxon>Fungi</taxon>
        <taxon>Dikarya</taxon>
        <taxon>Ascomycota</taxon>
        <taxon>Pezizomycotina</taxon>
        <taxon>Sordariomycetes</taxon>
        <taxon>Sordariomycetidae</taxon>
        <taxon>Magnaporthales</taxon>
        <taxon>Magnaporthaceae</taxon>
        <taxon>Gaeumannomyces</taxon>
    </lineage>
</organism>
<dbReference type="EnsemblFungi" id="EJT82429">
    <property type="protein sequence ID" value="EJT82429"/>
    <property type="gene ID" value="GGTG_02402"/>
</dbReference>
<dbReference type="HOGENOM" id="CLU_011226_6_3_1"/>
<dbReference type="InterPro" id="IPR010987">
    <property type="entry name" value="Glutathione-S-Trfase_C-like"/>
</dbReference>
<evidence type="ECO:0000259" key="5">
    <source>
        <dbReference type="PROSITE" id="PS50404"/>
    </source>
</evidence>
<dbReference type="InterPro" id="IPR040079">
    <property type="entry name" value="Glutathione_S-Trfase"/>
</dbReference>
<dbReference type="InterPro" id="IPR004045">
    <property type="entry name" value="Glutathione_S-Trfase_N"/>
</dbReference>
<keyword evidence="3" id="KW-0808">Transferase</keyword>
<dbReference type="SFLD" id="SFLDG00358">
    <property type="entry name" value="Main_(cytGST)"/>
    <property type="match status" value="1"/>
</dbReference>
<evidence type="ECO:0000256" key="2">
    <source>
        <dbReference type="ARBA" id="ARBA00012452"/>
    </source>
</evidence>
<evidence type="ECO:0000313" key="8">
    <source>
        <dbReference type="EnsemblFungi" id="EJT82429"/>
    </source>
</evidence>
<comment type="catalytic activity">
    <reaction evidence="4">
        <text>RX + glutathione = an S-substituted glutathione + a halide anion + H(+)</text>
        <dbReference type="Rhea" id="RHEA:16437"/>
        <dbReference type="ChEBI" id="CHEBI:15378"/>
        <dbReference type="ChEBI" id="CHEBI:16042"/>
        <dbReference type="ChEBI" id="CHEBI:17792"/>
        <dbReference type="ChEBI" id="CHEBI:57925"/>
        <dbReference type="ChEBI" id="CHEBI:90779"/>
        <dbReference type="EC" id="2.5.1.18"/>
    </reaction>
</comment>
<sequence length="219" mass="24371">MKLYTFPDPAPNPRRVRLFCAEKDIEVESVMLDLMKGEHKSADLLARNSLGQLPVLTLDDGKTHIAETVSICRYLEGLHPDKGPRLFGSTPLEQAQVDMWIRRAEFQVGQPIANFWRHAHPFTARVVEQHKAFGESNRAALVKAVAWLDKEMSDGREWLAGAFFSMADIAAVTNIDFATYIGMAPLGDEGSGPQHVRAWHARVNARPAFVAKPNVTPSL</sequence>
<dbReference type="PANTHER" id="PTHR43900">
    <property type="entry name" value="GLUTATHIONE S-TRANSFERASE RHO"/>
    <property type="match status" value="1"/>
</dbReference>